<name>A0AAE3CZS0_9HYPH</name>
<dbReference type="EMBL" id="JAICBX010000001">
    <property type="protein sequence ID" value="MBW8636023.1"/>
    <property type="molecule type" value="Genomic_DNA"/>
</dbReference>
<gene>
    <name evidence="1" type="ORF">K1W69_02405</name>
</gene>
<reference evidence="1" key="1">
    <citation type="submission" date="2021-08" db="EMBL/GenBank/DDBJ databases">
        <title>Hoeflea bacterium WL0058 sp. nov., isolated from the sediment.</title>
        <authorList>
            <person name="Wang L."/>
            <person name="Zhang D."/>
        </authorList>
    </citation>
    <scope>NUCLEOTIDE SEQUENCE</scope>
    <source>
        <strain evidence="1">WL0058</strain>
    </source>
</reference>
<proteinExistence type="predicted"/>
<dbReference type="Proteomes" id="UP001196509">
    <property type="component" value="Unassembled WGS sequence"/>
</dbReference>
<organism evidence="1 2">
    <name type="scientific">Flavimaribacter sediminis</name>
    <dbReference type="NCBI Taxonomy" id="2865987"/>
    <lineage>
        <taxon>Bacteria</taxon>
        <taxon>Pseudomonadati</taxon>
        <taxon>Pseudomonadota</taxon>
        <taxon>Alphaproteobacteria</taxon>
        <taxon>Hyphomicrobiales</taxon>
        <taxon>Rhizobiaceae</taxon>
        <taxon>Flavimaribacter</taxon>
    </lineage>
</organism>
<evidence type="ECO:0000313" key="2">
    <source>
        <dbReference type="Proteomes" id="UP001196509"/>
    </source>
</evidence>
<sequence length="101" mass="11366">MAEATHHKHPLKLEDVQTILGRLMIDESFRSKFHSDLDGTLASLGLHAPDDPKKDSDAYDLMKKIQGILKDTGERKTEDIMKDLRSAYLASSDGVIRPRCM</sequence>
<protein>
    <submittedName>
        <fullName evidence="1">Uncharacterized protein</fullName>
    </submittedName>
</protein>
<dbReference type="AlphaFoldDB" id="A0AAE3CZS0"/>
<evidence type="ECO:0000313" key="1">
    <source>
        <dbReference type="EMBL" id="MBW8636023.1"/>
    </source>
</evidence>
<dbReference type="RefSeq" id="WP_220226734.1">
    <property type="nucleotide sequence ID" value="NZ_JAICBX010000001.1"/>
</dbReference>
<accession>A0AAE3CZS0</accession>
<comment type="caution">
    <text evidence="1">The sequence shown here is derived from an EMBL/GenBank/DDBJ whole genome shotgun (WGS) entry which is preliminary data.</text>
</comment>
<keyword evidence="2" id="KW-1185">Reference proteome</keyword>